<proteinExistence type="inferred from homology"/>
<sequence>MWDSRFAQFNLDYAASTNHFAGVAVSTGDIYVGGYPWRINCYPRGRSREGNVGDHVSLCLELRSARSTGGVKAVFDAFVLDRDGRPNWYTNRLPQVTFLPRRESGWPRFVTRRDLEARHVSEDGCVTFVCGIVVSGAGGDAIAVPPCSDVGSDVARLLTMTETDRATVPTDVTFSVTGEAFPAHRLVLAARSPVFRAELFGPMSSSSIEVQDMEPEIFGFMRRFIYTDALPGDDELGSSPADAMQHLFAAADRYALDRLKLMCAQKIWENVTVDNVASALALADTYNCPELKSRCMDYFAVDANLKKVIFTDGFTWLVQKFPSLAAELKERVGM</sequence>
<dbReference type="InterPro" id="IPR002083">
    <property type="entry name" value="MATH/TRAF_dom"/>
</dbReference>
<evidence type="ECO:0000313" key="6">
    <source>
        <dbReference type="Proteomes" id="UP000324897"/>
    </source>
</evidence>
<dbReference type="SMART" id="SM00225">
    <property type="entry name" value="BTB"/>
    <property type="match status" value="1"/>
</dbReference>
<dbReference type="GO" id="GO:0016567">
    <property type="term" value="P:protein ubiquitination"/>
    <property type="evidence" value="ECO:0007669"/>
    <property type="project" value="InterPro"/>
</dbReference>
<dbReference type="CDD" id="cd00121">
    <property type="entry name" value="MATH"/>
    <property type="match status" value="1"/>
</dbReference>
<dbReference type="PANTHER" id="PTHR26379">
    <property type="entry name" value="BTB/POZ AND MATH DOMAIN-CONTAINING PROTEIN 1"/>
    <property type="match status" value="1"/>
</dbReference>
<feature type="domain" description="BTB" evidence="3">
    <location>
        <begin position="170"/>
        <end position="234"/>
    </location>
</feature>
<dbReference type="Gene3D" id="1.25.40.420">
    <property type="match status" value="1"/>
</dbReference>
<feature type="domain" description="MATH" evidence="4">
    <location>
        <begin position="10"/>
        <end position="132"/>
    </location>
</feature>
<dbReference type="Gene3D" id="3.30.710.10">
    <property type="entry name" value="Potassium Channel Kv1.1, Chain A"/>
    <property type="match status" value="1"/>
</dbReference>
<comment type="pathway">
    <text evidence="1">Protein modification; protein ubiquitination.</text>
</comment>
<dbReference type="Pfam" id="PF00651">
    <property type="entry name" value="BTB"/>
    <property type="match status" value="1"/>
</dbReference>
<dbReference type="Gene3D" id="2.60.210.10">
    <property type="entry name" value="Apoptosis, Tumor Necrosis Factor Receptor Associated Protein 2, Chain A"/>
    <property type="match status" value="1"/>
</dbReference>
<dbReference type="InterPro" id="IPR008974">
    <property type="entry name" value="TRAF-like"/>
</dbReference>
<dbReference type="PROSITE" id="PS50144">
    <property type="entry name" value="MATH"/>
    <property type="match status" value="1"/>
</dbReference>
<evidence type="ECO:0008006" key="7">
    <source>
        <dbReference type="Google" id="ProtNLM"/>
    </source>
</evidence>
<dbReference type="EMBL" id="RWGY01000051">
    <property type="protein sequence ID" value="TVU05013.1"/>
    <property type="molecule type" value="Genomic_DNA"/>
</dbReference>
<dbReference type="Pfam" id="PF22486">
    <property type="entry name" value="MATH_2"/>
    <property type="match status" value="1"/>
</dbReference>
<dbReference type="InterPro" id="IPR000210">
    <property type="entry name" value="BTB/POZ_dom"/>
</dbReference>
<evidence type="ECO:0000259" key="3">
    <source>
        <dbReference type="PROSITE" id="PS50097"/>
    </source>
</evidence>
<evidence type="ECO:0000259" key="4">
    <source>
        <dbReference type="PROSITE" id="PS50144"/>
    </source>
</evidence>
<evidence type="ECO:0000256" key="1">
    <source>
        <dbReference type="ARBA" id="ARBA00004906"/>
    </source>
</evidence>
<dbReference type="Gramene" id="TVU05013">
    <property type="protein sequence ID" value="TVU05013"/>
    <property type="gene ID" value="EJB05_48160"/>
</dbReference>
<reference evidence="5 6" key="1">
    <citation type="journal article" date="2019" name="Sci. Rep.">
        <title>A high-quality genome of Eragrostis curvula grass provides insights into Poaceae evolution and supports new strategies to enhance forage quality.</title>
        <authorList>
            <person name="Carballo J."/>
            <person name="Santos B.A.C.M."/>
            <person name="Zappacosta D."/>
            <person name="Garbus I."/>
            <person name="Selva J.P."/>
            <person name="Gallo C.A."/>
            <person name="Diaz A."/>
            <person name="Albertini E."/>
            <person name="Caccamo M."/>
            <person name="Echenique V."/>
        </authorList>
    </citation>
    <scope>NUCLEOTIDE SEQUENCE [LARGE SCALE GENOMIC DNA]</scope>
    <source>
        <strain evidence="6">cv. Victoria</strain>
        <tissue evidence="5">Leaf</tissue>
    </source>
</reference>
<protein>
    <recommendedName>
        <fullName evidence="7">BTB domain-containing protein</fullName>
    </recommendedName>
</protein>
<comment type="similarity">
    <text evidence="2">Belongs to the Tdpoz family.</text>
</comment>
<comment type="caution">
    <text evidence="5">The sequence shown here is derived from an EMBL/GenBank/DDBJ whole genome shotgun (WGS) entry which is preliminary data.</text>
</comment>
<dbReference type="OrthoDB" id="721961at2759"/>
<dbReference type="Proteomes" id="UP000324897">
    <property type="component" value="Unassembled WGS sequence"/>
</dbReference>
<dbReference type="InterPro" id="IPR011333">
    <property type="entry name" value="SKP1/BTB/POZ_sf"/>
</dbReference>
<dbReference type="PROSITE" id="PS50097">
    <property type="entry name" value="BTB"/>
    <property type="match status" value="1"/>
</dbReference>
<gene>
    <name evidence="5" type="ORF">EJB05_48160</name>
</gene>
<feature type="non-terminal residue" evidence="5">
    <location>
        <position position="1"/>
    </location>
</feature>
<dbReference type="InterPro" id="IPR056423">
    <property type="entry name" value="BACK_BPM_SPOP"/>
</dbReference>
<accession>A0A5J9T126</accession>
<evidence type="ECO:0000313" key="5">
    <source>
        <dbReference type="EMBL" id="TVU05013.1"/>
    </source>
</evidence>
<evidence type="ECO:0000256" key="2">
    <source>
        <dbReference type="ARBA" id="ARBA00010846"/>
    </source>
</evidence>
<dbReference type="PANTHER" id="PTHR26379:SF469">
    <property type="entry name" value="MAB1"/>
    <property type="match status" value="1"/>
</dbReference>
<dbReference type="InterPro" id="IPR045005">
    <property type="entry name" value="BPM1-6"/>
</dbReference>
<dbReference type="AlphaFoldDB" id="A0A5J9T126"/>
<keyword evidence="6" id="KW-1185">Reference proteome</keyword>
<dbReference type="SUPFAM" id="SSF49599">
    <property type="entry name" value="TRAF domain-like"/>
    <property type="match status" value="1"/>
</dbReference>
<dbReference type="Pfam" id="PF24570">
    <property type="entry name" value="BACK_BPM_SPOP"/>
    <property type="match status" value="1"/>
</dbReference>
<name>A0A5J9T126_9POAL</name>
<organism evidence="5 6">
    <name type="scientific">Eragrostis curvula</name>
    <name type="common">weeping love grass</name>
    <dbReference type="NCBI Taxonomy" id="38414"/>
    <lineage>
        <taxon>Eukaryota</taxon>
        <taxon>Viridiplantae</taxon>
        <taxon>Streptophyta</taxon>
        <taxon>Embryophyta</taxon>
        <taxon>Tracheophyta</taxon>
        <taxon>Spermatophyta</taxon>
        <taxon>Magnoliopsida</taxon>
        <taxon>Liliopsida</taxon>
        <taxon>Poales</taxon>
        <taxon>Poaceae</taxon>
        <taxon>PACMAD clade</taxon>
        <taxon>Chloridoideae</taxon>
        <taxon>Eragrostideae</taxon>
        <taxon>Eragrostidinae</taxon>
        <taxon>Eragrostis</taxon>
    </lineage>
</organism>
<dbReference type="SUPFAM" id="SSF54695">
    <property type="entry name" value="POZ domain"/>
    <property type="match status" value="1"/>
</dbReference>